<evidence type="ECO:0000313" key="1">
    <source>
        <dbReference type="Proteomes" id="UP000694844"/>
    </source>
</evidence>
<dbReference type="PANTHER" id="PTHR24104:SF48">
    <property type="entry name" value="PROTEIN WECH"/>
    <property type="match status" value="1"/>
</dbReference>
<dbReference type="KEGG" id="cvn:111109757"/>
<accession>A0A8B8BF72</accession>
<dbReference type="InterPro" id="IPR011042">
    <property type="entry name" value="6-blade_b-propeller_TolB-like"/>
</dbReference>
<name>A0A8B8BF72_CRAVI</name>
<dbReference type="GO" id="GO:0061630">
    <property type="term" value="F:ubiquitin protein ligase activity"/>
    <property type="evidence" value="ECO:0007669"/>
    <property type="project" value="TreeGrafter"/>
</dbReference>
<dbReference type="GeneID" id="111109757"/>
<dbReference type="SUPFAM" id="SSF101898">
    <property type="entry name" value="NHL repeat"/>
    <property type="match status" value="1"/>
</dbReference>
<protein>
    <submittedName>
        <fullName evidence="2">Uncharacterized protein LOC111109757</fullName>
    </submittedName>
</protein>
<reference evidence="2" key="1">
    <citation type="submission" date="2025-08" db="UniProtKB">
        <authorList>
            <consortium name="RefSeq"/>
        </authorList>
    </citation>
    <scope>IDENTIFICATION</scope>
    <source>
        <tissue evidence="2">Whole sample</tissue>
    </source>
</reference>
<dbReference type="InterPro" id="IPR050952">
    <property type="entry name" value="TRIM-NHL_E3_ligases"/>
</dbReference>
<dbReference type="RefSeq" id="XP_022301696.1">
    <property type="nucleotide sequence ID" value="XM_022445988.1"/>
</dbReference>
<evidence type="ECO:0000313" key="2">
    <source>
        <dbReference type="RefSeq" id="XP_022301696.1"/>
    </source>
</evidence>
<gene>
    <name evidence="2" type="primary">LOC111109757</name>
</gene>
<dbReference type="PANTHER" id="PTHR24104">
    <property type="entry name" value="E3 UBIQUITIN-PROTEIN LIGASE NHLRC1-RELATED"/>
    <property type="match status" value="1"/>
</dbReference>
<dbReference type="Gene3D" id="2.120.10.30">
    <property type="entry name" value="TolB, C-terminal domain"/>
    <property type="match status" value="1"/>
</dbReference>
<dbReference type="GO" id="GO:0000209">
    <property type="term" value="P:protein polyubiquitination"/>
    <property type="evidence" value="ECO:0007669"/>
    <property type="project" value="TreeGrafter"/>
</dbReference>
<dbReference type="GO" id="GO:0043161">
    <property type="term" value="P:proteasome-mediated ubiquitin-dependent protein catabolic process"/>
    <property type="evidence" value="ECO:0007669"/>
    <property type="project" value="TreeGrafter"/>
</dbReference>
<proteinExistence type="predicted"/>
<dbReference type="OrthoDB" id="6128620at2759"/>
<keyword evidence="1" id="KW-1185">Reference proteome</keyword>
<dbReference type="AlphaFoldDB" id="A0A8B8BF72"/>
<dbReference type="Proteomes" id="UP000694844">
    <property type="component" value="Chromosome 8"/>
</dbReference>
<sequence length="422" mass="47836">MQKRLRILVSTSPSKYEDLEKIVLQRGKKWHDAVEKVVKTFIVDIENMKQGEKGTLQQLTQEIENLISCIQDYVKSNKEALDALEAEKILRYKIQADDLRGKIPEIVVPTPSFTEFEVAESKLVHENFGVLKSKVMSIDDERRSSQVLTESHSTVKLMESLKQLSTIETGLSAVYGLTCLENSELWVHGTDNSIVRIDRKNRKLERVKTVSFDGNVGISVNPEKELVYTDYEDCSVNIMKKSHTHAVIRLQGWKPRAVCFTMDGDMLVSMCSEDEKRARVMKYRNTQAIQEYYHDPKGRPLFPSGDTALYIAENKNSDVCVAVTSAHVVVVLSASGTVRFKYSDKTGKKEFRPMGLATDSQCHILMADYFNSRVQVVDKNGKLLRNIEGHGIHLPLSVNVCNYDNIYIGDSTGKIKQIKHLQ</sequence>
<organism evidence="1 2">
    <name type="scientific">Crassostrea virginica</name>
    <name type="common">Eastern oyster</name>
    <dbReference type="NCBI Taxonomy" id="6565"/>
    <lineage>
        <taxon>Eukaryota</taxon>
        <taxon>Metazoa</taxon>
        <taxon>Spiralia</taxon>
        <taxon>Lophotrochozoa</taxon>
        <taxon>Mollusca</taxon>
        <taxon>Bivalvia</taxon>
        <taxon>Autobranchia</taxon>
        <taxon>Pteriomorphia</taxon>
        <taxon>Ostreida</taxon>
        <taxon>Ostreoidea</taxon>
        <taxon>Ostreidae</taxon>
        <taxon>Crassostrea</taxon>
    </lineage>
</organism>